<dbReference type="Gene3D" id="3.30.40.10">
    <property type="entry name" value="Zinc/RING finger domain, C3HC4 (zinc finger)"/>
    <property type="match status" value="1"/>
</dbReference>
<feature type="compositionally biased region" description="Polar residues" evidence="9">
    <location>
        <begin position="349"/>
        <end position="363"/>
    </location>
</feature>
<evidence type="ECO:0000256" key="8">
    <source>
        <dbReference type="PROSITE-ProRule" id="PRU00175"/>
    </source>
</evidence>
<keyword evidence="2 10" id="KW-0812">Transmembrane</keyword>
<dbReference type="AlphaFoldDB" id="A0A811LQX6"/>
<evidence type="ECO:0000256" key="10">
    <source>
        <dbReference type="SAM" id="Phobius"/>
    </source>
</evidence>
<dbReference type="GO" id="GO:0008270">
    <property type="term" value="F:zinc ion binding"/>
    <property type="evidence" value="ECO:0007669"/>
    <property type="project" value="UniProtKB-KW"/>
</dbReference>
<keyword evidence="5" id="KW-0862">Zinc</keyword>
<comment type="caution">
    <text evidence="13">The sequence shown here is derived from an EMBL/GenBank/DDBJ whole genome shotgun (WGS) entry which is preliminary data.</text>
</comment>
<name>A0A811LQX6_9BILA</name>
<keyword evidence="7 10" id="KW-0472">Membrane</keyword>
<dbReference type="EMBL" id="CAJFCW020000006">
    <property type="protein sequence ID" value="CAG9126936.1"/>
    <property type="molecule type" value="Genomic_DNA"/>
</dbReference>
<protein>
    <recommendedName>
        <fullName evidence="12">RING-type domain-containing protein</fullName>
    </recommendedName>
</protein>
<dbReference type="Pfam" id="PF02225">
    <property type="entry name" value="PA"/>
    <property type="match status" value="1"/>
</dbReference>
<feature type="signal peptide" evidence="11">
    <location>
        <begin position="1"/>
        <end position="19"/>
    </location>
</feature>
<dbReference type="InterPro" id="IPR003137">
    <property type="entry name" value="PA_domain"/>
</dbReference>
<evidence type="ECO:0000256" key="2">
    <source>
        <dbReference type="ARBA" id="ARBA00022692"/>
    </source>
</evidence>
<keyword evidence="14" id="KW-1185">Reference proteome</keyword>
<dbReference type="PANTHER" id="PTHR46539:SF1">
    <property type="entry name" value="E3 UBIQUITIN-PROTEIN LIGASE ATL42"/>
    <property type="match status" value="1"/>
</dbReference>
<feature type="compositionally biased region" description="Polar residues" evidence="9">
    <location>
        <begin position="410"/>
        <end position="425"/>
    </location>
</feature>
<dbReference type="Proteomes" id="UP000783686">
    <property type="component" value="Unassembled WGS sequence"/>
</dbReference>
<sequence>MKGVAYIICPIFILSCTNAQYLLEVLETTALGNQRPVMRCEATGANFGMEVIDFTFTDKAVGCAVPVDPQDACTGAKLPEINATAGCDSYFAIVPQGNCSFSLKAYNVQNAKPIGYDALVIYTAEKKSPVPMSGAEHASDVKIPLAMVNHKCMVNILGQYGMNNGYLITIKPSPGYYDLIKYLVPFVVIVGFCFIVLFISLVVRLCRERRRQARKRLSRSNLRKIPVKKFKKGDWAETCAICLDDFVEDEKVRVLPCRHTYHCKCIDPWLTKNRKVCPICKRKVGPSYGSDSDSDTERSAQSTSIPTREDDPLIQNQQPRTTDSNANFLGRSSPPRAFPAFNWFRSSTTTAEDSGEQPSTSRAVQEVAHEQEQRSVGDRLRSSVGRRLQVVRSWVGRNRNPHSRLENDDTLSTTVTDVESDSVSAAETPIYEGHGQSNSTNVLVRIDNRPPPRVQHVEVEIHETV</sequence>
<dbReference type="PROSITE" id="PS51257">
    <property type="entry name" value="PROKAR_LIPOPROTEIN"/>
    <property type="match status" value="1"/>
</dbReference>
<evidence type="ECO:0000313" key="14">
    <source>
        <dbReference type="Proteomes" id="UP000614601"/>
    </source>
</evidence>
<keyword evidence="4 8" id="KW-0863">Zinc-finger</keyword>
<dbReference type="SUPFAM" id="SSF57850">
    <property type="entry name" value="RING/U-box"/>
    <property type="match status" value="1"/>
</dbReference>
<organism evidence="13 14">
    <name type="scientific">Bursaphelenchus okinawaensis</name>
    <dbReference type="NCBI Taxonomy" id="465554"/>
    <lineage>
        <taxon>Eukaryota</taxon>
        <taxon>Metazoa</taxon>
        <taxon>Ecdysozoa</taxon>
        <taxon>Nematoda</taxon>
        <taxon>Chromadorea</taxon>
        <taxon>Rhabditida</taxon>
        <taxon>Tylenchina</taxon>
        <taxon>Tylenchomorpha</taxon>
        <taxon>Aphelenchoidea</taxon>
        <taxon>Aphelenchoididae</taxon>
        <taxon>Bursaphelenchus</taxon>
    </lineage>
</organism>
<accession>A0A811LQX6</accession>
<dbReference type="Gene3D" id="3.50.30.30">
    <property type="match status" value="1"/>
</dbReference>
<comment type="subcellular location">
    <subcellularLocation>
        <location evidence="1">Membrane</location>
    </subcellularLocation>
</comment>
<dbReference type="InterPro" id="IPR001841">
    <property type="entry name" value="Znf_RING"/>
</dbReference>
<dbReference type="Proteomes" id="UP000614601">
    <property type="component" value="Unassembled WGS sequence"/>
</dbReference>
<dbReference type="PROSITE" id="PS50089">
    <property type="entry name" value="ZF_RING_2"/>
    <property type="match status" value="1"/>
</dbReference>
<keyword evidence="3" id="KW-0479">Metal-binding</keyword>
<proteinExistence type="predicted"/>
<evidence type="ECO:0000256" key="1">
    <source>
        <dbReference type="ARBA" id="ARBA00004370"/>
    </source>
</evidence>
<evidence type="ECO:0000256" key="7">
    <source>
        <dbReference type="ARBA" id="ARBA00023136"/>
    </source>
</evidence>
<evidence type="ECO:0000256" key="11">
    <source>
        <dbReference type="SAM" id="SignalP"/>
    </source>
</evidence>
<feature type="compositionally biased region" description="Polar residues" evidence="9">
    <location>
        <begin position="314"/>
        <end position="327"/>
    </location>
</feature>
<feature type="region of interest" description="Disordered" evidence="9">
    <location>
        <begin position="285"/>
        <end position="331"/>
    </location>
</feature>
<feature type="compositionally biased region" description="Basic and acidic residues" evidence="9">
    <location>
        <begin position="367"/>
        <end position="381"/>
    </location>
</feature>
<keyword evidence="11" id="KW-0732">Signal</keyword>
<evidence type="ECO:0000313" key="13">
    <source>
        <dbReference type="EMBL" id="CAD5229543.1"/>
    </source>
</evidence>
<evidence type="ECO:0000256" key="6">
    <source>
        <dbReference type="ARBA" id="ARBA00022989"/>
    </source>
</evidence>
<evidence type="ECO:0000256" key="5">
    <source>
        <dbReference type="ARBA" id="ARBA00022833"/>
    </source>
</evidence>
<feature type="domain" description="RING-type" evidence="12">
    <location>
        <begin position="239"/>
        <end position="281"/>
    </location>
</feature>
<dbReference type="SMART" id="SM00184">
    <property type="entry name" value="RING"/>
    <property type="match status" value="1"/>
</dbReference>
<evidence type="ECO:0000259" key="12">
    <source>
        <dbReference type="PROSITE" id="PS50089"/>
    </source>
</evidence>
<evidence type="ECO:0000256" key="4">
    <source>
        <dbReference type="ARBA" id="ARBA00022771"/>
    </source>
</evidence>
<dbReference type="OrthoDB" id="8062037at2759"/>
<dbReference type="PANTHER" id="PTHR46539">
    <property type="entry name" value="E3 UBIQUITIN-PROTEIN LIGASE ATL42"/>
    <property type="match status" value="1"/>
</dbReference>
<evidence type="ECO:0000256" key="3">
    <source>
        <dbReference type="ARBA" id="ARBA00022723"/>
    </source>
</evidence>
<dbReference type="FunFam" id="3.30.40.10:FF:000429">
    <property type="entry name" value="E3 ubiquitin-protein ligase RNF13"/>
    <property type="match status" value="1"/>
</dbReference>
<gene>
    <name evidence="13" type="ORF">BOKJ2_LOCUS13602</name>
</gene>
<dbReference type="EMBL" id="CAJFDH010000006">
    <property type="protein sequence ID" value="CAD5229543.1"/>
    <property type="molecule type" value="Genomic_DNA"/>
</dbReference>
<feature type="transmembrane region" description="Helical" evidence="10">
    <location>
        <begin position="182"/>
        <end position="206"/>
    </location>
</feature>
<reference evidence="13" key="1">
    <citation type="submission" date="2020-09" db="EMBL/GenBank/DDBJ databases">
        <authorList>
            <person name="Kikuchi T."/>
        </authorList>
    </citation>
    <scope>NUCLEOTIDE SEQUENCE</scope>
    <source>
        <strain evidence="13">SH1</strain>
    </source>
</reference>
<feature type="region of interest" description="Disordered" evidence="9">
    <location>
        <begin position="349"/>
        <end position="381"/>
    </location>
</feature>
<dbReference type="GO" id="GO:0016020">
    <property type="term" value="C:membrane"/>
    <property type="evidence" value="ECO:0007669"/>
    <property type="project" value="UniProtKB-SubCell"/>
</dbReference>
<dbReference type="Pfam" id="PF13639">
    <property type="entry name" value="zf-RING_2"/>
    <property type="match status" value="1"/>
</dbReference>
<keyword evidence="6 10" id="KW-1133">Transmembrane helix</keyword>
<feature type="region of interest" description="Disordered" evidence="9">
    <location>
        <begin position="399"/>
        <end position="449"/>
    </location>
</feature>
<dbReference type="InterPro" id="IPR013083">
    <property type="entry name" value="Znf_RING/FYVE/PHD"/>
</dbReference>
<feature type="chain" id="PRO_5035595752" description="RING-type domain-containing protein" evidence="11">
    <location>
        <begin position="20"/>
        <end position="465"/>
    </location>
</feature>
<evidence type="ECO:0000256" key="9">
    <source>
        <dbReference type="SAM" id="MobiDB-lite"/>
    </source>
</evidence>